<dbReference type="InterPro" id="IPR020843">
    <property type="entry name" value="ER"/>
</dbReference>
<dbReference type="InParanoid" id="A0A067PHZ2"/>
<dbReference type="InterPro" id="IPR052711">
    <property type="entry name" value="Zinc_ADH-like"/>
</dbReference>
<dbReference type="Pfam" id="PF08240">
    <property type="entry name" value="ADH_N"/>
    <property type="match status" value="1"/>
</dbReference>
<sequence>MAAIHQVPQTTKSLLVKASLTSKALTTKKPASYDAVLTERPIPSLKQGEILVKIGAAGFNHRDLWIRLGQYPSIGEGNPYGADGAGTVVASAQKDDPLISKRVFLLPMRGWKSHPDAPESNFVIVGGVSGTRVGTFSEYVVVERDQVILTPHHLDDIHAAAWPLGGVTAWRAVNNARVKKGDNILITGIGGGVALIALQLSVAKGANVYVTSSSAEKIQKAVEMGAKAGFDYKDANWSSDLVKTLKTDSKGHPELDAIIDSGGGDILASSSKALKPGARVVVYGMTAKPQIPFTMREVLKHIQLIGSTMGSHKDLEEATAFIAQHRIIPTVSRVIDGLENAEEGFGILKSGSHFGKVVIEVGGSGSGVKAKL</sequence>
<dbReference type="Gene3D" id="3.40.50.720">
    <property type="entry name" value="NAD(P)-binding Rossmann-like Domain"/>
    <property type="match status" value="1"/>
</dbReference>
<dbReference type="Proteomes" id="UP000027265">
    <property type="component" value="Unassembled WGS sequence"/>
</dbReference>
<dbReference type="SMART" id="SM00829">
    <property type="entry name" value="PKS_ER"/>
    <property type="match status" value="1"/>
</dbReference>
<organism evidence="2 3">
    <name type="scientific">Jaapia argillacea MUCL 33604</name>
    <dbReference type="NCBI Taxonomy" id="933084"/>
    <lineage>
        <taxon>Eukaryota</taxon>
        <taxon>Fungi</taxon>
        <taxon>Dikarya</taxon>
        <taxon>Basidiomycota</taxon>
        <taxon>Agaricomycotina</taxon>
        <taxon>Agaricomycetes</taxon>
        <taxon>Agaricomycetidae</taxon>
        <taxon>Jaapiales</taxon>
        <taxon>Jaapiaceae</taxon>
        <taxon>Jaapia</taxon>
    </lineage>
</organism>
<keyword evidence="3" id="KW-1185">Reference proteome</keyword>
<evidence type="ECO:0000313" key="2">
    <source>
        <dbReference type="EMBL" id="KDQ50096.1"/>
    </source>
</evidence>
<dbReference type="InterPro" id="IPR011032">
    <property type="entry name" value="GroES-like_sf"/>
</dbReference>
<evidence type="ECO:0000313" key="3">
    <source>
        <dbReference type="Proteomes" id="UP000027265"/>
    </source>
</evidence>
<dbReference type="InterPro" id="IPR013149">
    <property type="entry name" value="ADH-like_C"/>
</dbReference>
<dbReference type="OrthoDB" id="1706066at2759"/>
<dbReference type="SUPFAM" id="SSF51735">
    <property type="entry name" value="NAD(P)-binding Rossmann-fold domains"/>
    <property type="match status" value="1"/>
</dbReference>
<dbReference type="InterPro" id="IPR013154">
    <property type="entry name" value="ADH-like_N"/>
</dbReference>
<gene>
    <name evidence="2" type="ORF">JAAARDRAFT_42352</name>
</gene>
<dbReference type="SUPFAM" id="SSF50129">
    <property type="entry name" value="GroES-like"/>
    <property type="match status" value="1"/>
</dbReference>
<name>A0A067PHZ2_9AGAM</name>
<dbReference type="PANTHER" id="PTHR45033">
    <property type="match status" value="1"/>
</dbReference>
<dbReference type="STRING" id="933084.A0A067PHZ2"/>
<dbReference type="PANTHER" id="PTHR45033:SF3">
    <property type="entry name" value="DEHYDROGENASE, PUTATIVE (AFU_ORTHOLOGUE AFUA_2G13270)-RELATED"/>
    <property type="match status" value="1"/>
</dbReference>
<dbReference type="Pfam" id="PF00107">
    <property type="entry name" value="ADH_zinc_N"/>
    <property type="match status" value="1"/>
</dbReference>
<proteinExistence type="predicted"/>
<dbReference type="HOGENOM" id="CLU_026673_3_4_1"/>
<feature type="domain" description="Enoyl reductase (ER)" evidence="1">
    <location>
        <begin position="31"/>
        <end position="359"/>
    </location>
</feature>
<dbReference type="InterPro" id="IPR036291">
    <property type="entry name" value="NAD(P)-bd_dom_sf"/>
</dbReference>
<dbReference type="EMBL" id="KL197766">
    <property type="protein sequence ID" value="KDQ50096.1"/>
    <property type="molecule type" value="Genomic_DNA"/>
</dbReference>
<accession>A0A067PHZ2</accession>
<reference evidence="3" key="1">
    <citation type="journal article" date="2014" name="Proc. Natl. Acad. Sci. U.S.A.">
        <title>Extensive sampling of basidiomycete genomes demonstrates inadequacy of the white-rot/brown-rot paradigm for wood decay fungi.</title>
        <authorList>
            <person name="Riley R."/>
            <person name="Salamov A.A."/>
            <person name="Brown D.W."/>
            <person name="Nagy L.G."/>
            <person name="Floudas D."/>
            <person name="Held B.W."/>
            <person name="Levasseur A."/>
            <person name="Lombard V."/>
            <person name="Morin E."/>
            <person name="Otillar R."/>
            <person name="Lindquist E.A."/>
            <person name="Sun H."/>
            <person name="LaButti K.M."/>
            <person name="Schmutz J."/>
            <person name="Jabbour D."/>
            <person name="Luo H."/>
            <person name="Baker S.E."/>
            <person name="Pisabarro A.G."/>
            <person name="Walton J.D."/>
            <person name="Blanchette R.A."/>
            <person name="Henrissat B."/>
            <person name="Martin F."/>
            <person name="Cullen D."/>
            <person name="Hibbett D.S."/>
            <person name="Grigoriev I.V."/>
        </authorList>
    </citation>
    <scope>NUCLEOTIDE SEQUENCE [LARGE SCALE GENOMIC DNA]</scope>
    <source>
        <strain evidence="3">MUCL 33604</strain>
    </source>
</reference>
<protein>
    <recommendedName>
        <fullName evidence="1">Enoyl reductase (ER) domain-containing protein</fullName>
    </recommendedName>
</protein>
<dbReference type="AlphaFoldDB" id="A0A067PHZ2"/>
<dbReference type="GO" id="GO:0016491">
    <property type="term" value="F:oxidoreductase activity"/>
    <property type="evidence" value="ECO:0007669"/>
    <property type="project" value="InterPro"/>
</dbReference>
<evidence type="ECO:0000259" key="1">
    <source>
        <dbReference type="SMART" id="SM00829"/>
    </source>
</evidence>
<dbReference type="Gene3D" id="3.90.180.10">
    <property type="entry name" value="Medium-chain alcohol dehydrogenases, catalytic domain"/>
    <property type="match status" value="1"/>
</dbReference>